<dbReference type="SUPFAM" id="SSF48452">
    <property type="entry name" value="TPR-like"/>
    <property type="match status" value="1"/>
</dbReference>
<proteinExistence type="predicted"/>
<evidence type="ECO:0000256" key="1">
    <source>
        <dbReference type="ARBA" id="ARBA00004370"/>
    </source>
</evidence>
<dbReference type="AlphaFoldDB" id="A0A2S7SZ31"/>
<gene>
    <name evidence="5" type="ORF">CJD36_000015</name>
</gene>
<name>A0A2S7SZ31_9BACT</name>
<evidence type="ECO:0000313" key="5">
    <source>
        <dbReference type="EMBL" id="PQJ12182.1"/>
    </source>
</evidence>
<dbReference type="Gene3D" id="3.30.1330.60">
    <property type="entry name" value="OmpA-like domain"/>
    <property type="match status" value="1"/>
</dbReference>
<dbReference type="InterPro" id="IPR006665">
    <property type="entry name" value="OmpA-like"/>
</dbReference>
<dbReference type="PROSITE" id="PS51123">
    <property type="entry name" value="OMPA_2"/>
    <property type="match status" value="1"/>
</dbReference>
<accession>A0A2S7SZ31</accession>
<dbReference type="Pfam" id="PF07676">
    <property type="entry name" value="PD40"/>
    <property type="match status" value="2"/>
</dbReference>
<dbReference type="Proteomes" id="UP000239872">
    <property type="component" value="Unassembled WGS sequence"/>
</dbReference>
<dbReference type="SUPFAM" id="SSF103088">
    <property type="entry name" value="OmpA-like"/>
    <property type="match status" value="1"/>
</dbReference>
<dbReference type="InterPro" id="IPR011990">
    <property type="entry name" value="TPR-like_helical_dom_sf"/>
</dbReference>
<dbReference type="Gene3D" id="1.25.40.10">
    <property type="entry name" value="Tetratricopeptide repeat domain"/>
    <property type="match status" value="1"/>
</dbReference>
<dbReference type="InterPro" id="IPR011659">
    <property type="entry name" value="WD40"/>
</dbReference>
<keyword evidence="2 3" id="KW-0472">Membrane</keyword>
<evidence type="ECO:0000256" key="2">
    <source>
        <dbReference type="ARBA" id="ARBA00023136"/>
    </source>
</evidence>
<evidence type="ECO:0000313" key="6">
    <source>
        <dbReference type="Proteomes" id="UP000239872"/>
    </source>
</evidence>
<feature type="domain" description="OmpA-like" evidence="4">
    <location>
        <begin position="468"/>
        <end position="587"/>
    </location>
</feature>
<reference evidence="5 6" key="1">
    <citation type="submission" date="2018-01" db="EMBL/GenBank/DDBJ databases">
        <title>A novel member of the phylum Bacteroidetes isolated from glacier ice.</title>
        <authorList>
            <person name="Liu Q."/>
            <person name="Xin Y.-H."/>
        </authorList>
    </citation>
    <scope>NUCLEOTIDE SEQUENCE [LARGE SCALE GENOMIC DNA]</scope>
    <source>
        <strain evidence="5 6">RB1R16</strain>
    </source>
</reference>
<dbReference type="GO" id="GO:0016020">
    <property type="term" value="C:membrane"/>
    <property type="evidence" value="ECO:0007669"/>
    <property type="project" value="UniProtKB-SubCell"/>
</dbReference>
<organism evidence="5 6">
    <name type="scientific">Flavipsychrobacter stenotrophus</name>
    <dbReference type="NCBI Taxonomy" id="2077091"/>
    <lineage>
        <taxon>Bacteria</taxon>
        <taxon>Pseudomonadati</taxon>
        <taxon>Bacteroidota</taxon>
        <taxon>Chitinophagia</taxon>
        <taxon>Chitinophagales</taxon>
        <taxon>Chitinophagaceae</taxon>
        <taxon>Flavipsychrobacter</taxon>
    </lineage>
</organism>
<dbReference type="SUPFAM" id="SSF69304">
    <property type="entry name" value="Tricorn protease N-terminal domain"/>
    <property type="match status" value="1"/>
</dbReference>
<dbReference type="InterPro" id="IPR006664">
    <property type="entry name" value="OMP_bac"/>
</dbReference>
<evidence type="ECO:0000256" key="3">
    <source>
        <dbReference type="PROSITE-ProRule" id="PRU00473"/>
    </source>
</evidence>
<protein>
    <recommendedName>
        <fullName evidence="4">OmpA-like domain-containing protein</fullName>
    </recommendedName>
</protein>
<comment type="subcellular location">
    <subcellularLocation>
        <location evidence="1">Membrane</location>
    </subcellularLocation>
</comment>
<comment type="caution">
    <text evidence="5">The sequence shown here is derived from an EMBL/GenBank/DDBJ whole genome shotgun (WGS) entry which is preliminary data.</text>
</comment>
<dbReference type="PRINTS" id="PR01021">
    <property type="entry name" value="OMPADOMAIN"/>
</dbReference>
<dbReference type="Gene3D" id="2.120.10.60">
    <property type="entry name" value="Tricorn protease N-terminal domain"/>
    <property type="match status" value="1"/>
</dbReference>
<dbReference type="Pfam" id="PF00691">
    <property type="entry name" value="OmpA"/>
    <property type="match status" value="1"/>
</dbReference>
<evidence type="ECO:0000259" key="4">
    <source>
        <dbReference type="PROSITE" id="PS51123"/>
    </source>
</evidence>
<dbReference type="InterPro" id="IPR036737">
    <property type="entry name" value="OmpA-like_sf"/>
</dbReference>
<dbReference type="CDD" id="cd07185">
    <property type="entry name" value="OmpA_C-like"/>
    <property type="match status" value="1"/>
</dbReference>
<sequence length="587" mass="65894">MIHHNAMKFIYFFLIYGLLQTSVSAQTPKADILFDNWEYFRAAKLYTEVAAKKPGAAIYFKLGECYRKMHLYRDEVAAYDKVNAFGLFDKSEFYLHYAVSLRSTGRDADAKAAYDTYCSLAPSDFRGPFLRAAIDIANTDHQWDVPVTMTNVSSVNTPNADLCPVLYKDGIVFTSNRKSPGHNKIYGWTGASYLDLYYAAKSKNDSNYTDVSPFGGSRIIKKFNDGPACFSQNFDTIYISRVDRDMSTTANLNVANKNALGIDRVKIFTSAMVHGKWTKAVPLHLNSDAYSVANPYLSKDGSRLYFVSDMPGGYGETDIYYCNREGTTWGQPLNMGGNVNTFNRESYPSEDAGGNFYFASDGYQGFGGLDICVALNKHGQLEKAIPLKYPFNSPQDDFGIMFLRDMKSGYITSNRYEGGTGDDDIFFFDLSKNTINSELTTTIYTIGYRPIKHDLPMPQIVSPTVSIAKQISMPTNFVIYFDLDKYFIRPDAIMHLDSLVTIMNDFPNLTLLASGNCDCRGGTDHNRKLAVKRSNAALMYLNGKGINADRLQGEGYGTKRSPVKCKEGKLYSSDMHQLERRAEFHLQ</sequence>
<keyword evidence="6" id="KW-1185">Reference proteome</keyword>
<dbReference type="EMBL" id="PPSL01000001">
    <property type="protein sequence ID" value="PQJ12182.1"/>
    <property type="molecule type" value="Genomic_DNA"/>
</dbReference>